<reference evidence="8 9" key="1">
    <citation type="journal article" date="2015" name="Genome Announc.">
        <title>Expanding the biotechnology potential of lactobacilli through comparative genomics of 213 strains and associated genera.</title>
        <authorList>
            <person name="Sun Z."/>
            <person name="Harris H.M."/>
            <person name="McCann A."/>
            <person name="Guo C."/>
            <person name="Argimon S."/>
            <person name="Zhang W."/>
            <person name="Yang X."/>
            <person name="Jeffery I.B."/>
            <person name="Cooney J.C."/>
            <person name="Kagawa T.F."/>
            <person name="Liu W."/>
            <person name="Song Y."/>
            <person name="Salvetti E."/>
            <person name="Wrobel A."/>
            <person name="Rasinkangas P."/>
            <person name="Parkhill J."/>
            <person name="Rea M.C."/>
            <person name="O'Sullivan O."/>
            <person name="Ritari J."/>
            <person name="Douillard F.P."/>
            <person name="Paul Ross R."/>
            <person name="Yang R."/>
            <person name="Briner A.E."/>
            <person name="Felis G.E."/>
            <person name="de Vos W.M."/>
            <person name="Barrangou R."/>
            <person name="Klaenhammer T.R."/>
            <person name="Caufield P.W."/>
            <person name="Cui Y."/>
            <person name="Zhang H."/>
            <person name="O'Toole P.W."/>
        </authorList>
    </citation>
    <scope>NUCLEOTIDE SEQUENCE [LARGE SCALE GENOMIC DNA]</scope>
    <source>
        <strain evidence="6 9">ATCC BAA-66</strain>
        <strain evidence="7 8">DSM 13344</strain>
    </source>
</reference>
<dbReference type="EMBL" id="JQAT01000006">
    <property type="protein sequence ID" value="KRN27660.1"/>
    <property type="molecule type" value="Genomic_DNA"/>
</dbReference>
<dbReference type="OrthoDB" id="2148705at2"/>
<sequence length="322" mass="35564">MRHFMHFLRTLFIWGLIAAGLYITAPRWQASLQSLQLDQQFTQKVTKASEQTTPSGWKPLEKWWLIGANGTLTYNATALPQYTTEIQAAAHWWNQLAGHTIIQTQTNQKSADVYLAPVSGKYFNFSGLTGNNHLLLFNASVLDGGDANDIENVFIHEFGHALGLDHAPQRDNEVMSPTQAIAHTLQAPTSYDRTALTATLKRLKLVQAKKLTADNYTRIASQTLLPSATNNLSDATYNGREALASVIGGVITSAKKQDDSALDKLITANKANETKLEGNNVTDQQIKQAEKTLDQLIRAAKMESDFPHAYSTTATDVYQTTQ</sequence>
<dbReference type="SUPFAM" id="SSF55486">
    <property type="entry name" value="Metalloproteases ('zincins'), catalytic domain"/>
    <property type="match status" value="1"/>
</dbReference>
<comment type="caution">
    <text evidence="6">The sequence shown here is derived from an EMBL/GenBank/DDBJ whole genome shotgun (WGS) entry which is preliminary data.</text>
</comment>
<keyword evidence="8" id="KW-1185">Reference proteome</keyword>
<dbReference type="Proteomes" id="UP000051751">
    <property type="component" value="Unassembled WGS sequence"/>
</dbReference>
<keyword evidence="4" id="KW-0862">Zinc</keyword>
<dbReference type="Proteomes" id="UP000051645">
    <property type="component" value="Unassembled WGS sequence"/>
</dbReference>
<evidence type="ECO:0000313" key="8">
    <source>
        <dbReference type="Proteomes" id="UP000051645"/>
    </source>
</evidence>
<dbReference type="GO" id="GO:0031012">
    <property type="term" value="C:extracellular matrix"/>
    <property type="evidence" value="ECO:0007669"/>
    <property type="project" value="InterPro"/>
</dbReference>
<dbReference type="GO" id="GO:0008270">
    <property type="term" value="F:zinc ion binding"/>
    <property type="evidence" value="ECO:0007669"/>
    <property type="project" value="InterPro"/>
</dbReference>
<dbReference type="Gene3D" id="3.40.390.10">
    <property type="entry name" value="Collagenase (Catalytic Domain)"/>
    <property type="match status" value="1"/>
</dbReference>
<name>A0A0R2FRH9_9LACO</name>
<accession>A0A0R2FRH9</accession>
<keyword evidence="1" id="KW-0645">Protease</keyword>
<dbReference type="AlphaFoldDB" id="A0A0R2FRH9"/>
<organism evidence="6 9">
    <name type="scientific">Lactobacillus selangorensis</name>
    <dbReference type="NCBI Taxonomy" id="81857"/>
    <lineage>
        <taxon>Bacteria</taxon>
        <taxon>Bacillati</taxon>
        <taxon>Bacillota</taxon>
        <taxon>Bacilli</taxon>
        <taxon>Lactobacillales</taxon>
        <taxon>Lactobacillaceae</taxon>
        <taxon>Lactobacillus</taxon>
    </lineage>
</organism>
<dbReference type="RefSeq" id="WP_057770908.1">
    <property type="nucleotide sequence ID" value="NZ_JQAT01000006.1"/>
</dbReference>
<dbReference type="GO" id="GO:0006508">
    <property type="term" value="P:proteolysis"/>
    <property type="evidence" value="ECO:0007669"/>
    <property type="project" value="UniProtKB-KW"/>
</dbReference>
<evidence type="ECO:0000313" key="7">
    <source>
        <dbReference type="EMBL" id="KRN30373.1"/>
    </source>
</evidence>
<feature type="domain" description="Peptidase M10 metallopeptidase" evidence="5">
    <location>
        <begin position="145"/>
        <end position="181"/>
    </location>
</feature>
<dbReference type="InterPro" id="IPR001818">
    <property type="entry name" value="Pept_M10_metallopeptidase"/>
</dbReference>
<gene>
    <name evidence="6" type="ORF">IV38_GL001872</name>
    <name evidence="7" type="ORF">IV40_GL001962</name>
</gene>
<dbReference type="PATRIC" id="fig|81857.3.peg.1898"/>
<evidence type="ECO:0000313" key="6">
    <source>
        <dbReference type="EMBL" id="KRN27660.1"/>
    </source>
</evidence>
<keyword evidence="2" id="KW-0479">Metal-binding</keyword>
<evidence type="ECO:0000256" key="3">
    <source>
        <dbReference type="ARBA" id="ARBA00022801"/>
    </source>
</evidence>
<dbReference type="InterPro" id="IPR024079">
    <property type="entry name" value="MetalloPept_cat_dom_sf"/>
</dbReference>
<proteinExistence type="predicted"/>
<dbReference type="STRING" id="81857.IV38_GL001872"/>
<dbReference type="EMBL" id="JQAZ01000007">
    <property type="protein sequence ID" value="KRN30373.1"/>
    <property type="molecule type" value="Genomic_DNA"/>
</dbReference>
<evidence type="ECO:0000313" key="9">
    <source>
        <dbReference type="Proteomes" id="UP000051751"/>
    </source>
</evidence>
<dbReference type="GO" id="GO:0004222">
    <property type="term" value="F:metalloendopeptidase activity"/>
    <property type="evidence" value="ECO:0007669"/>
    <property type="project" value="InterPro"/>
</dbReference>
<protein>
    <recommendedName>
        <fullName evidence="5">Peptidase M10 metallopeptidase domain-containing protein</fullName>
    </recommendedName>
</protein>
<evidence type="ECO:0000259" key="5">
    <source>
        <dbReference type="Pfam" id="PF00413"/>
    </source>
</evidence>
<keyword evidence="3" id="KW-0378">Hydrolase</keyword>
<evidence type="ECO:0000256" key="2">
    <source>
        <dbReference type="ARBA" id="ARBA00022723"/>
    </source>
</evidence>
<dbReference type="Pfam" id="PF00413">
    <property type="entry name" value="Peptidase_M10"/>
    <property type="match status" value="1"/>
</dbReference>
<evidence type="ECO:0000256" key="1">
    <source>
        <dbReference type="ARBA" id="ARBA00022670"/>
    </source>
</evidence>
<evidence type="ECO:0000256" key="4">
    <source>
        <dbReference type="ARBA" id="ARBA00022833"/>
    </source>
</evidence>